<dbReference type="AlphaFoldDB" id="A0ABD1XFD9"/>
<comment type="cofactor">
    <cofactor evidence="13">
        <name>Mg(2+)</name>
        <dbReference type="ChEBI" id="CHEBI:18420"/>
    </cofactor>
    <text evidence="13">Binds 1 Mg(2+) ion per subunit. Can also utilize other divalent metal cations, such as Ca(2+), Mn(2+) and Co(2+).</text>
</comment>
<dbReference type="Pfam" id="PF22613">
    <property type="entry name" value="Transketolase_C_1"/>
    <property type="match status" value="1"/>
</dbReference>
<dbReference type="CDD" id="cd02012">
    <property type="entry name" value="TPP_TK"/>
    <property type="match status" value="1"/>
</dbReference>
<feature type="binding site" evidence="12">
    <location>
        <position position="237"/>
    </location>
    <ligand>
        <name>thiamine diphosphate</name>
        <dbReference type="ChEBI" id="CHEBI:58937"/>
    </ligand>
</feature>
<gene>
    <name evidence="16" type="ORF">R1flu_026244</name>
</gene>
<comment type="catalytic activity">
    <reaction evidence="9">
        <text>D-sedoheptulose 7-phosphate + D-glyceraldehyde 3-phosphate = aldehydo-D-ribose 5-phosphate + D-xylulose 5-phosphate</text>
        <dbReference type="Rhea" id="RHEA:10508"/>
        <dbReference type="ChEBI" id="CHEBI:57483"/>
        <dbReference type="ChEBI" id="CHEBI:57737"/>
        <dbReference type="ChEBI" id="CHEBI:58273"/>
        <dbReference type="ChEBI" id="CHEBI:59776"/>
        <dbReference type="EC" id="2.2.1.1"/>
    </reaction>
</comment>
<evidence type="ECO:0000256" key="1">
    <source>
        <dbReference type="ARBA" id="ARBA00001941"/>
    </source>
</evidence>
<feature type="binding site" evidence="11">
    <location>
        <position position="554"/>
    </location>
    <ligand>
        <name>substrate</name>
    </ligand>
</feature>
<dbReference type="Gene3D" id="3.40.50.970">
    <property type="match status" value="2"/>
</dbReference>
<dbReference type="InterPro" id="IPR020826">
    <property type="entry name" value="Transketolase_BS"/>
</dbReference>
<comment type="similarity">
    <text evidence="2">Belongs to the transketolase family.</text>
</comment>
<keyword evidence="6 13" id="KW-0479">Metal-binding</keyword>
<feature type="site" description="Important for catalytic activity" evidence="14">
    <location>
        <position position="106"/>
    </location>
</feature>
<keyword evidence="5" id="KW-0808">Transferase</keyword>
<feature type="binding site" evidence="12">
    <location>
        <position position="266"/>
    </location>
    <ligand>
        <name>thiamine diphosphate</name>
        <dbReference type="ChEBI" id="CHEBI:58937"/>
    </ligand>
</feature>
<feature type="binding site" evidence="12">
    <location>
        <position position="518"/>
    </location>
    <ligand>
        <name>thiamine diphosphate</name>
        <dbReference type="ChEBI" id="CHEBI:58937"/>
    </ligand>
</feature>
<dbReference type="Pfam" id="PF00456">
    <property type="entry name" value="Transketolase_N"/>
    <property type="match status" value="1"/>
</dbReference>
<dbReference type="NCBIfam" id="TIGR00232">
    <property type="entry name" value="tktlase_bact"/>
    <property type="match status" value="1"/>
</dbReference>
<dbReference type="Proteomes" id="UP001605036">
    <property type="component" value="Unassembled WGS sequence"/>
</dbReference>
<feature type="binding site" evidence="11">
    <location>
        <position position="437"/>
    </location>
    <ligand>
        <name>substrate</name>
    </ligand>
</feature>
<dbReference type="EMBL" id="JBHFFA010000008">
    <property type="protein sequence ID" value="KAL2607671.1"/>
    <property type="molecule type" value="Genomic_DNA"/>
</dbReference>
<feature type="binding site" evidence="11">
    <location>
        <position position="601"/>
    </location>
    <ligand>
        <name>substrate</name>
    </ligand>
</feature>
<comment type="subunit">
    <text evidence="3">Homodimer.</text>
</comment>
<organism evidence="16 17">
    <name type="scientific">Riccia fluitans</name>
    <dbReference type="NCBI Taxonomy" id="41844"/>
    <lineage>
        <taxon>Eukaryota</taxon>
        <taxon>Viridiplantae</taxon>
        <taxon>Streptophyta</taxon>
        <taxon>Embryophyta</taxon>
        <taxon>Marchantiophyta</taxon>
        <taxon>Marchantiopsida</taxon>
        <taxon>Marchantiidae</taxon>
        <taxon>Marchantiales</taxon>
        <taxon>Ricciaceae</taxon>
        <taxon>Riccia</taxon>
    </lineage>
</organism>
<evidence type="ECO:0000256" key="14">
    <source>
        <dbReference type="PIRSR" id="PIRSR605478-5"/>
    </source>
</evidence>
<dbReference type="SMART" id="SM00861">
    <property type="entry name" value="Transket_pyr"/>
    <property type="match status" value="1"/>
</dbReference>
<evidence type="ECO:0000256" key="10">
    <source>
        <dbReference type="PIRSR" id="PIRSR605478-1"/>
    </source>
</evidence>
<evidence type="ECO:0000256" key="5">
    <source>
        <dbReference type="ARBA" id="ARBA00022679"/>
    </source>
</evidence>
<evidence type="ECO:0000256" key="4">
    <source>
        <dbReference type="ARBA" id="ARBA00013152"/>
    </source>
</evidence>
<feature type="domain" description="Transketolase-like pyrimidine-binding" evidence="15">
    <location>
        <begin position="434"/>
        <end position="606"/>
    </location>
</feature>
<evidence type="ECO:0000256" key="12">
    <source>
        <dbReference type="PIRSR" id="PIRSR605478-3"/>
    </source>
</evidence>
<dbReference type="SUPFAM" id="SSF52922">
    <property type="entry name" value="TK C-terminal domain-like"/>
    <property type="match status" value="1"/>
</dbReference>
<feature type="binding site" evidence="11">
    <location>
        <position position="550"/>
    </location>
    <ligand>
        <name>substrate</name>
    </ligand>
</feature>
<feature type="binding site" evidence="13">
    <location>
        <position position="266"/>
    </location>
    <ligand>
        <name>Mg(2+)</name>
        <dbReference type="ChEBI" id="CHEBI:18420"/>
    </ligand>
</feature>
<evidence type="ECO:0000259" key="15">
    <source>
        <dbReference type="SMART" id="SM00861"/>
    </source>
</evidence>
<proteinExistence type="inferred from homology"/>
<dbReference type="InterPro" id="IPR005478">
    <property type="entry name" value="Transketolase_bac-like"/>
</dbReference>
<evidence type="ECO:0000256" key="11">
    <source>
        <dbReference type="PIRSR" id="PIRSR605478-2"/>
    </source>
</evidence>
<feature type="binding site" evidence="12">
    <location>
        <position position="146"/>
    </location>
    <ligand>
        <name>thiamine diphosphate</name>
        <dbReference type="ChEBI" id="CHEBI:58937"/>
    </ligand>
</feature>
<evidence type="ECO:0000256" key="3">
    <source>
        <dbReference type="ARBA" id="ARBA00011738"/>
    </source>
</evidence>
<evidence type="ECO:0000256" key="9">
    <source>
        <dbReference type="ARBA" id="ARBA00049473"/>
    </source>
</evidence>
<accession>A0ABD1XFD9</accession>
<dbReference type="InterPro" id="IPR005475">
    <property type="entry name" value="Transketolase-like_Pyr-bd"/>
</dbReference>
<dbReference type="InterPro" id="IPR033247">
    <property type="entry name" value="Transketolase_fam"/>
</dbReference>
<dbReference type="FunFam" id="3.40.50.970:FF:000004">
    <property type="entry name" value="Transketolase"/>
    <property type="match status" value="1"/>
</dbReference>
<dbReference type="PROSITE" id="PS00802">
    <property type="entry name" value="TRANSKETOLASE_2"/>
    <property type="match status" value="1"/>
</dbReference>
<dbReference type="SUPFAM" id="SSF52518">
    <property type="entry name" value="Thiamin diphosphate-binding fold (THDP-binding)"/>
    <property type="match status" value="2"/>
</dbReference>
<feature type="active site" description="Proton donor" evidence="10">
    <location>
        <position position="491"/>
    </location>
</feature>
<feature type="binding site" evidence="12">
    <location>
        <begin position="195"/>
        <end position="197"/>
    </location>
    <ligand>
        <name>thiamine diphosphate</name>
        <dbReference type="ChEBI" id="CHEBI:58937"/>
    </ligand>
</feature>
<dbReference type="GO" id="GO:0046872">
    <property type="term" value="F:metal ion binding"/>
    <property type="evidence" value="ECO:0007669"/>
    <property type="project" value="UniProtKB-KW"/>
</dbReference>
<dbReference type="PANTHER" id="PTHR43522">
    <property type="entry name" value="TRANSKETOLASE"/>
    <property type="match status" value="1"/>
</dbReference>
<dbReference type="EC" id="2.2.1.1" evidence="4"/>
<dbReference type="CDD" id="cd07033">
    <property type="entry name" value="TPP_PYR_DXS_TK_like"/>
    <property type="match status" value="1"/>
</dbReference>
<evidence type="ECO:0000313" key="17">
    <source>
        <dbReference type="Proteomes" id="UP001605036"/>
    </source>
</evidence>
<feature type="site" description="Important for catalytic activity" evidence="14">
    <location>
        <position position="343"/>
    </location>
</feature>
<keyword evidence="7 13" id="KW-0460">Magnesium</keyword>
<name>A0ABD1XFD9_9MARC</name>
<keyword evidence="8 12" id="KW-0786">Thiamine pyrophosphate</keyword>
<evidence type="ECO:0000256" key="2">
    <source>
        <dbReference type="ARBA" id="ARBA00007131"/>
    </source>
</evidence>
<comment type="caution">
    <text evidence="16">The sequence shown here is derived from an EMBL/GenBank/DDBJ whole genome shotgun (WGS) entry which is preliminary data.</text>
</comment>
<dbReference type="Gene3D" id="3.40.50.920">
    <property type="match status" value="1"/>
</dbReference>
<dbReference type="FunFam" id="3.40.50.970:FF:000003">
    <property type="entry name" value="Transketolase"/>
    <property type="match status" value="1"/>
</dbReference>
<dbReference type="InterPro" id="IPR055152">
    <property type="entry name" value="Transketolase-like_C_2"/>
</dbReference>
<evidence type="ECO:0000256" key="7">
    <source>
        <dbReference type="ARBA" id="ARBA00022842"/>
    </source>
</evidence>
<feature type="binding site" evidence="11">
    <location>
        <position position="106"/>
    </location>
    <ligand>
        <name>substrate</name>
    </ligand>
</feature>
<keyword evidence="17" id="KW-1185">Reference proteome</keyword>
<dbReference type="GO" id="GO:0004802">
    <property type="term" value="F:transketolase activity"/>
    <property type="evidence" value="ECO:0007669"/>
    <property type="project" value="UniProtKB-EC"/>
</dbReference>
<dbReference type="InterPro" id="IPR009014">
    <property type="entry name" value="Transketo_C/PFOR_II"/>
</dbReference>
<dbReference type="InterPro" id="IPR049557">
    <property type="entry name" value="Transketolase_CS"/>
</dbReference>
<evidence type="ECO:0000256" key="6">
    <source>
        <dbReference type="ARBA" id="ARBA00022723"/>
    </source>
</evidence>
<dbReference type="FunFam" id="3.40.50.920:FF:000003">
    <property type="entry name" value="Transketolase"/>
    <property type="match status" value="1"/>
</dbReference>
<dbReference type="Pfam" id="PF02779">
    <property type="entry name" value="Transket_pyr"/>
    <property type="match status" value="1"/>
</dbReference>
<comment type="cofactor">
    <cofactor evidence="1">
        <name>Co(2+)</name>
        <dbReference type="ChEBI" id="CHEBI:48828"/>
    </cofactor>
</comment>
<dbReference type="InterPro" id="IPR005474">
    <property type="entry name" value="Transketolase_N"/>
</dbReference>
<evidence type="ECO:0000313" key="16">
    <source>
        <dbReference type="EMBL" id="KAL2607671.1"/>
    </source>
</evidence>
<feature type="binding site" evidence="13">
    <location>
        <position position="236"/>
    </location>
    <ligand>
        <name>Mg(2+)</name>
        <dbReference type="ChEBI" id="CHEBI:18420"/>
    </ligand>
</feature>
<comment type="cofactor">
    <cofactor evidence="12">
        <name>thiamine diphosphate</name>
        <dbReference type="ChEBI" id="CHEBI:58937"/>
    </cofactor>
    <text evidence="12">Binds 1 thiamine pyrophosphate per subunit. During the reaction, the substrate forms a covalent intermediate with the cofactor.</text>
</comment>
<sequence length="744" mass="80132">MAALRCNVAAVAPVAGVARATAGAERSVGVATSGAALGKFLGLKKVSNNARSLPAPVSRVSQKGAVTTKAVAVETLEKTDTALMEKSINTIRFLAIDAVEKANSGHPGLPMGCAPMGHILYDEVMKYNPKNPYWFNRDRFVLSAGHGCMLQYALLHLAGYDSVREEDLKQFRQWGSKTPGHPENFETPGVEVTTGPLGQGIANAVGLALAEAHLAARFNKPDAKIVDHYTYCILGDGCNMEGISNEAASIAGHWGLGKLIALYDDNHISIDGDTEIAFTESVDARFEALGWHTIWVKNGNTDYDAIRAAIEEAKSVTDKPTMIKVTTTIGFGSPNKANSYSVHGSALGAKEVDATRQNLGWEYPPFHVPEEVSAHWSKHLTTGPKFEADWEEKLAAYEKKYPEEAAEFKQLISGNLPAGWEKGLPSFTPENPGDATRNLSQTVLNALARVLPGLIGGSADLASSNMTLLKMFGDFQKATPGERNLRFGVREHAMGAITNGIALHGSGLIPYCATFFIFTDYLRPAMRISALSEAGAIYVMTHDSIGLGEDGPTHQPIEHLASFRAMPNILMFRPADGNETSGAYKIAVERRKTPSVLALSRQKLPQLAASSIENVAKGAYPLSDDSKDNKPDLIIMASGSECEIALKAADLVRAEGKTVRVLSFVCWELFEEQSAEYKESVLPAAVTARVSVEAGSTFGWERYTGNQGRQVGLDRFGASAPVNILYKEFGITPENVVAKAKEIM</sequence>
<feature type="binding site" evidence="12">
    <location>
        <position position="343"/>
    </location>
    <ligand>
        <name>thiamine diphosphate</name>
        <dbReference type="ChEBI" id="CHEBI:58937"/>
    </ligand>
</feature>
<feature type="binding site" evidence="13">
    <location>
        <position position="268"/>
    </location>
    <ligand>
        <name>Mg(2+)</name>
        <dbReference type="ChEBI" id="CHEBI:18420"/>
    </ligand>
</feature>
<feature type="binding site" evidence="11">
    <location>
        <position position="542"/>
    </location>
    <ligand>
        <name>substrate</name>
    </ligand>
</feature>
<dbReference type="PANTHER" id="PTHR43522:SF2">
    <property type="entry name" value="TRANSKETOLASE 1-RELATED"/>
    <property type="match status" value="1"/>
</dbReference>
<dbReference type="PROSITE" id="PS00801">
    <property type="entry name" value="TRANSKETOLASE_1"/>
    <property type="match status" value="1"/>
</dbReference>
<dbReference type="InterPro" id="IPR029061">
    <property type="entry name" value="THDP-binding"/>
</dbReference>
<feature type="binding site" evidence="11">
    <location>
        <position position="343"/>
    </location>
    <ligand>
        <name>substrate</name>
    </ligand>
</feature>
<evidence type="ECO:0000256" key="8">
    <source>
        <dbReference type="ARBA" id="ARBA00023052"/>
    </source>
</evidence>
<protein>
    <recommendedName>
        <fullName evidence="4">transketolase</fullName>
        <ecNumber evidence="4">2.2.1.1</ecNumber>
    </recommendedName>
</protein>
<reference evidence="16 17" key="1">
    <citation type="submission" date="2024-09" db="EMBL/GenBank/DDBJ databases">
        <title>Chromosome-scale assembly of Riccia fluitans.</title>
        <authorList>
            <person name="Paukszto L."/>
            <person name="Sawicki J."/>
            <person name="Karawczyk K."/>
            <person name="Piernik-Szablinska J."/>
            <person name="Szczecinska M."/>
            <person name="Mazdziarz M."/>
        </authorList>
    </citation>
    <scope>NUCLEOTIDE SEQUENCE [LARGE SCALE GENOMIC DNA]</scope>
    <source>
        <strain evidence="16">Rf_01</strain>
        <tissue evidence="16">Aerial parts of the thallus</tissue>
    </source>
</reference>
<evidence type="ECO:0000256" key="13">
    <source>
        <dbReference type="PIRSR" id="PIRSR605478-4"/>
    </source>
</evidence>
<feature type="binding site" evidence="11">
    <location>
        <position position="464"/>
    </location>
    <ligand>
        <name>substrate</name>
    </ligand>
</feature>